<dbReference type="AlphaFoldDB" id="A0AAV7M3N8"/>
<evidence type="ECO:0000313" key="2">
    <source>
        <dbReference type="Proteomes" id="UP001066276"/>
    </source>
</evidence>
<organism evidence="1 2">
    <name type="scientific">Pleurodeles waltl</name>
    <name type="common">Iberian ribbed newt</name>
    <dbReference type="NCBI Taxonomy" id="8319"/>
    <lineage>
        <taxon>Eukaryota</taxon>
        <taxon>Metazoa</taxon>
        <taxon>Chordata</taxon>
        <taxon>Craniata</taxon>
        <taxon>Vertebrata</taxon>
        <taxon>Euteleostomi</taxon>
        <taxon>Amphibia</taxon>
        <taxon>Batrachia</taxon>
        <taxon>Caudata</taxon>
        <taxon>Salamandroidea</taxon>
        <taxon>Salamandridae</taxon>
        <taxon>Pleurodelinae</taxon>
        <taxon>Pleurodeles</taxon>
    </lineage>
</organism>
<accession>A0AAV7M3N8</accession>
<name>A0AAV7M3N8_PLEWA</name>
<reference evidence="1" key="1">
    <citation type="journal article" date="2022" name="bioRxiv">
        <title>Sequencing and chromosome-scale assembly of the giantPleurodeles waltlgenome.</title>
        <authorList>
            <person name="Brown T."/>
            <person name="Elewa A."/>
            <person name="Iarovenko S."/>
            <person name="Subramanian E."/>
            <person name="Araus A.J."/>
            <person name="Petzold A."/>
            <person name="Susuki M."/>
            <person name="Suzuki K.-i.T."/>
            <person name="Hayashi T."/>
            <person name="Toyoda A."/>
            <person name="Oliveira C."/>
            <person name="Osipova E."/>
            <person name="Leigh N.D."/>
            <person name="Simon A."/>
            <person name="Yun M.H."/>
        </authorList>
    </citation>
    <scope>NUCLEOTIDE SEQUENCE</scope>
    <source>
        <strain evidence="1">20211129_DDA</strain>
        <tissue evidence="1">Liver</tissue>
    </source>
</reference>
<dbReference type="EMBL" id="JANPWB010000014">
    <property type="protein sequence ID" value="KAJ1097739.1"/>
    <property type="molecule type" value="Genomic_DNA"/>
</dbReference>
<gene>
    <name evidence="1" type="ORF">NDU88_002856</name>
</gene>
<dbReference type="Proteomes" id="UP001066276">
    <property type="component" value="Chromosome 10"/>
</dbReference>
<keyword evidence="2" id="KW-1185">Reference proteome</keyword>
<comment type="caution">
    <text evidence="1">The sequence shown here is derived from an EMBL/GenBank/DDBJ whole genome shotgun (WGS) entry which is preliminary data.</text>
</comment>
<evidence type="ECO:0000313" key="1">
    <source>
        <dbReference type="EMBL" id="KAJ1097739.1"/>
    </source>
</evidence>
<protein>
    <submittedName>
        <fullName evidence="1">Uncharacterized protein</fullName>
    </submittedName>
</protein>
<sequence>MYTNEEPGPSGLMTVELSGHTILDYDEENLEEGKVREEDGMAHREEAPALTPGNLLQGSPKVIVSVTVDAMELGGDGDASFRKGVYIADVDVGTDEGK</sequence>
<proteinExistence type="predicted"/>